<comment type="caution">
    <text evidence="3">The sequence shown here is derived from an EMBL/GenBank/DDBJ whole genome shotgun (WGS) entry which is preliminary data.</text>
</comment>
<dbReference type="EMBL" id="CAJOAY010000004">
    <property type="protein sequence ID" value="CAF3479597.1"/>
    <property type="molecule type" value="Genomic_DNA"/>
</dbReference>
<reference evidence="3" key="1">
    <citation type="submission" date="2021-02" db="EMBL/GenBank/DDBJ databases">
        <authorList>
            <person name="Nowell W R."/>
        </authorList>
    </citation>
    <scope>NUCLEOTIDE SEQUENCE</scope>
</reference>
<name>A0A818HLH0_9BILA</name>
<dbReference type="Proteomes" id="UP000663891">
    <property type="component" value="Unassembled WGS sequence"/>
</dbReference>
<dbReference type="EMBL" id="CAJNON010000037">
    <property type="protein sequence ID" value="CAF0839957.1"/>
    <property type="molecule type" value="Genomic_DNA"/>
</dbReference>
<evidence type="ECO:0000313" key="3">
    <source>
        <dbReference type="EMBL" id="CAF3510547.1"/>
    </source>
</evidence>
<dbReference type="Proteomes" id="UP000663868">
    <property type="component" value="Unassembled WGS sequence"/>
</dbReference>
<evidence type="ECO:0000313" key="4">
    <source>
        <dbReference type="Proteomes" id="UP000663868"/>
    </source>
</evidence>
<proteinExistence type="predicted"/>
<organism evidence="3 4">
    <name type="scientific">Adineta steineri</name>
    <dbReference type="NCBI Taxonomy" id="433720"/>
    <lineage>
        <taxon>Eukaryota</taxon>
        <taxon>Metazoa</taxon>
        <taxon>Spiralia</taxon>
        <taxon>Gnathifera</taxon>
        <taxon>Rotifera</taxon>
        <taxon>Eurotatoria</taxon>
        <taxon>Bdelloidea</taxon>
        <taxon>Adinetida</taxon>
        <taxon>Adinetidae</taxon>
        <taxon>Adineta</taxon>
    </lineage>
</organism>
<accession>A0A818HLH0</accession>
<sequence>MNNNDKNTLHYNDVLKICLREFFFLIAHVLAELSTNGVPLSIGRGDLSNLTCRDDKLRAVFNRVSGTVINGLLDISKIHITYILSLDSTIFAAELFVMSNTSSIILNKSSVEVHNSVFDKIIEHSSNLYIT</sequence>
<protein>
    <submittedName>
        <fullName evidence="3">Uncharacterized protein</fullName>
    </submittedName>
</protein>
<dbReference type="Proteomes" id="UP000663881">
    <property type="component" value="Unassembled WGS sequence"/>
</dbReference>
<dbReference type="AlphaFoldDB" id="A0A818HLH0"/>
<dbReference type="EMBL" id="CAJOBB010000013">
    <property type="protein sequence ID" value="CAF3510547.1"/>
    <property type="molecule type" value="Genomic_DNA"/>
</dbReference>
<gene>
    <name evidence="3" type="ORF">KXQ929_LOCUS582</name>
    <name evidence="2" type="ORF">OKA104_LOCUS234</name>
    <name evidence="1" type="ORF">VCS650_LOCUS6078</name>
</gene>
<evidence type="ECO:0000313" key="1">
    <source>
        <dbReference type="EMBL" id="CAF0839957.1"/>
    </source>
</evidence>
<evidence type="ECO:0000313" key="2">
    <source>
        <dbReference type="EMBL" id="CAF3479597.1"/>
    </source>
</evidence>